<keyword evidence="1" id="KW-0732">Signal</keyword>
<dbReference type="Proteomes" id="UP001589854">
    <property type="component" value="Unassembled WGS sequence"/>
</dbReference>
<evidence type="ECO:0000256" key="1">
    <source>
        <dbReference type="SAM" id="SignalP"/>
    </source>
</evidence>
<dbReference type="EMBL" id="JBHLVO010000099">
    <property type="protein sequence ID" value="MFC0275073.1"/>
    <property type="molecule type" value="Genomic_DNA"/>
</dbReference>
<accession>A0ABV6GN03</accession>
<dbReference type="RefSeq" id="WP_378939912.1">
    <property type="nucleotide sequence ID" value="NZ_JBHLVO010000099.1"/>
</dbReference>
<gene>
    <name evidence="2" type="ORF">ACFFIX_27720</name>
</gene>
<sequence>MKNKMKRVKIGLFLIAVIGLSSGCAGNQNEFTNNNDDANIVKVHTSKPIDQSLANEAKEKVIKEEEISGVKAVNTDKELLLAVKVDQFDRFRLKKIEKKVKSDLE</sequence>
<feature type="non-terminal residue" evidence="2">
    <location>
        <position position="105"/>
    </location>
</feature>
<feature type="chain" id="PRO_5046358605" description="Sporulation protein" evidence="1">
    <location>
        <begin position="28"/>
        <end position="105"/>
    </location>
</feature>
<proteinExistence type="predicted"/>
<feature type="signal peptide" evidence="1">
    <location>
        <begin position="1"/>
        <end position="27"/>
    </location>
</feature>
<name>A0ABV6GN03_9BACI</name>
<comment type="caution">
    <text evidence="2">The sequence shown here is derived from an EMBL/GenBank/DDBJ whole genome shotgun (WGS) entry which is preliminary data.</text>
</comment>
<organism evidence="2 3">
    <name type="scientific">Metabacillus herbersteinensis</name>
    <dbReference type="NCBI Taxonomy" id="283816"/>
    <lineage>
        <taxon>Bacteria</taxon>
        <taxon>Bacillati</taxon>
        <taxon>Bacillota</taxon>
        <taxon>Bacilli</taxon>
        <taxon>Bacillales</taxon>
        <taxon>Bacillaceae</taxon>
        <taxon>Metabacillus</taxon>
    </lineage>
</organism>
<protein>
    <recommendedName>
        <fullName evidence="4">Sporulation protein</fullName>
    </recommendedName>
</protein>
<evidence type="ECO:0008006" key="4">
    <source>
        <dbReference type="Google" id="ProtNLM"/>
    </source>
</evidence>
<evidence type="ECO:0000313" key="3">
    <source>
        <dbReference type="Proteomes" id="UP001589854"/>
    </source>
</evidence>
<dbReference type="PROSITE" id="PS51257">
    <property type="entry name" value="PROKAR_LIPOPROTEIN"/>
    <property type="match status" value="1"/>
</dbReference>
<evidence type="ECO:0000313" key="2">
    <source>
        <dbReference type="EMBL" id="MFC0275073.1"/>
    </source>
</evidence>
<keyword evidence="3" id="KW-1185">Reference proteome</keyword>
<reference evidence="2 3" key="1">
    <citation type="submission" date="2024-09" db="EMBL/GenBank/DDBJ databases">
        <authorList>
            <person name="Sun Q."/>
            <person name="Mori K."/>
        </authorList>
    </citation>
    <scope>NUCLEOTIDE SEQUENCE [LARGE SCALE GENOMIC DNA]</scope>
    <source>
        <strain evidence="2 3">CCM 7228</strain>
    </source>
</reference>